<dbReference type="GO" id="GO:0009002">
    <property type="term" value="F:serine-type D-Ala-D-Ala carboxypeptidase activity"/>
    <property type="evidence" value="ECO:0007669"/>
    <property type="project" value="UniProtKB-EC"/>
</dbReference>
<dbReference type="AlphaFoldDB" id="A0A2M7MH27"/>
<dbReference type="InterPro" id="IPR036950">
    <property type="entry name" value="PBP_transglycosylase"/>
</dbReference>
<dbReference type="InterPro" id="IPR001264">
    <property type="entry name" value="Glyco_trans_51"/>
</dbReference>
<reference evidence="21" key="1">
    <citation type="submission" date="2017-09" db="EMBL/GenBank/DDBJ databases">
        <title>Depth-based differentiation of microbial function through sediment-hosted aquifers and enrichment of novel symbionts in the deep terrestrial subsurface.</title>
        <authorList>
            <person name="Probst A.J."/>
            <person name="Ladd B."/>
            <person name="Jarett J.K."/>
            <person name="Geller-Mcgrath D.E."/>
            <person name="Sieber C.M.K."/>
            <person name="Emerson J.B."/>
            <person name="Anantharaman K."/>
            <person name="Thomas B.C."/>
            <person name="Malmstrom R."/>
            <person name="Stieglmeier M."/>
            <person name="Klingl A."/>
            <person name="Woyke T."/>
            <person name="Ryan C.M."/>
            <person name="Banfield J.F."/>
        </authorList>
    </citation>
    <scope>NUCLEOTIDE SEQUENCE [LARGE SCALE GENOMIC DNA]</scope>
</reference>
<dbReference type="Gene3D" id="3.40.710.10">
    <property type="entry name" value="DD-peptidase/beta-lactamase superfamily"/>
    <property type="match status" value="1"/>
</dbReference>
<dbReference type="GO" id="GO:0009252">
    <property type="term" value="P:peptidoglycan biosynthetic process"/>
    <property type="evidence" value="ECO:0007669"/>
    <property type="project" value="UniProtKB-KW"/>
</dbReference>
<comment type="caution">
    <text evidence="20">The sequence shown here is derived from an EMBL/GenBank/DDBJ whole genome shotgun (WGS) entry which is preliminary data.</text>
</comment>
<keyword evidence="5" id="KW-0121">Carboxypeptidase</keyword>
<evidence type="ECO:0000256" key="7">
    <source>
        <dbReference type="ARBA" id="ARBA00022676"/>
    </source>
</evidence>
<dbReference type="GO" id="GO:0006508">
    <property type="term" value="P:proteolysis"/>
    <property type="evidence" value="ECO:0007669"/>
    <property type="project" value="UniProtKB-KW"/>
</dbReference>
<dbReference type="InterPro" id="IPR001460">
    <property type="entry name" value="PCN-bd_Tpept"/>
</dbReference>
<dbReference type="FunFam" id="1.10.3810.10:FF:000001">
    <property type="entry name" value="Penicillin-binding protein 1A"/>
    <property type="match status" value="1"/>
</dbReference>
<keyword evidence="7" id="KW-0328">Glycosyltransferase</keyword>
<keyword evidence="6" id="KW-0645">Protease</keyword>
<name>A0A2M7MH27_9BACT</name>
<evidence type="ECO:0000256" key="16">
    <source>
        <dbReference type="ARBA" id="ARBA00049902"/>
    </source>
</evidence>
<keyword evidence="9" id="KW-0378">Hydrolase</keyword>
<comment type="similarity">
    <text evidence="3">In the N-terminal section; belongs to the glycosyltransferase 51 family.</text>
</comment>
<proteinExistence type="inferred from homology"/>
<dbReference type="InterPro" id="IPR013783">
    <property type="entry name" value="Ig-like_fold"/>
</dbReference>
<protein>
    <submittedName>
        <fullName evidence="20">Uncharacterized protein</fullName>
    </submittedName>
</protein>
<dbReference type="SUPFAM" id="SSF53955">
    <property type="entry name" value="Lysozyme-like"/>
    <property type="match status" value="1"/>
</dbReference>
<dbReference type="Gene3D" id="1.10.3810.10">
    <property type="entry name" value="Biosynthetic peptidoglycan transglycosylase-like"/>
    <property type="match status" value="1"/>
</dbReference>
<dbReference type="SUPFAM" id="SSF56601">
    <property type="entry name" value="beta-lactamase/transpeptidase-like"/>
    <property type="match status" value="1"/>
</dbReference>
<keyword evidence="11" id="KW-0573">Peptidoglycan synthesis</keyword>
<feature type="transmembrane region" description="Helical" evidence="17">
    <location>
        <begin position="92"/>
        <end position="111"/>
    </location>
</feature>
<feature type="domain" description="Penicillin-binding protein transpeptidase" evidence="18">
    <location>
        <begin position="405"/>
        <end position="686"/>
    </location>
</feature>
<comment type="subcellular location">
    <subcellularLocation>
        <location evidence="1">Cell membrane</location>
    </subcellularLocation>
</comment>
<dbReference type="Pfam" id="PF00912">
    <property type="entry name" value="Transgly"/>
    <property type="match status" value="1"/>
</dbReference>
<keyword evidence="14" id="KW-0961">Cell wall biogenesis/degradation</keyword>
<dbReference type="GO" id="GO:0008658">
    <property type="term" value="F:penicillin binding"/>
    <property type="evidence" value="ECO:0007669"/>
    <property type="project" value="InterPro"/>
</dbReference>
<evidence type="ECO:0000256" key="10">
    <source>
        <dbReference type="ARBA" id="ARBA00022960"/>
    </source>
</evidence>
<evidence type="ECO:0000256" key="5">
    <source>
        <dbReference type="ARBA" id="ARBA00022645"/>
    </source>
</evidence>
<keyword evidence="12 17" id="KW-0472">Membrane</keyword>
<comment type="similarity">
    <text evidence="2">In the C-terminal section; belongs to the transpeptidase family.</text>
</comment>
<comment type="catalytic activity">
    <reaction evidence="15">
        <text>Preferential cleavage: (Ac)2-L-Lys-D-Ala-|-D-Ala. Also transpeptidation of peptidyl-alanyl moieties that are N-acyl substituents of D-alanine.</text>
        <dbReference type="EC" id="3.4.16.4"/>
    </reaction>
</comment>
<dbReference type="GO" id="GO:0071555">
    <property type="term" value="P:cell wall organization"/>
    <property type="evidence" value="ECO:0007669"/>
    <property type="project" value="UniProtKB-KW"/>
</dbReference>
<dbReference type="Pfam" id="PF00905">
    <property type="entry name" value="Transpeptidase"/>
    <property type="match status" value="1"/>
</dbReference>
<dbReference type="PANTHER" id="PTHR32282">
    <property type="entry name" value="BINDING PROTEIN TRANSPEPTIDASE, PUTATIVE-RELATED"/>
    <property type="match status" value="1"/>
</dbReference>
<dbReference type="Gene3D" id="2.60.40.10">
    <property type="entry name" value="Immunoglobulins"/>
    <property type="match status" value="1"/>
</dbReference>
<dbReference type="GO" id="GO:0030288">
    <property type="term" value="C:outer membrane-bounded periplasmic space"/>
    <property type="evidence" value="ECO:0007669"/>
    <property type="project" value="TreeGrafter"/>
</dbReference>
<evidence type="ECO:0000256" key="3">
    <source>
        <dbReference type="ARBA" id="ARBA00007739"/>
    </source>
</evidence>
<evidence type="ECO:0000313" key="20">
    <source>
        <dbReference type="EMBL" id="PIX92414.1"/>
    </source>
</evidence>
<feature type="domain" description="Glycosyl transferase family 51" evidence="19">
    <location>
        <begin position="143"/>
        <end position="315"/>
    </location>
</feature>
<evidence type="ECO:0000256" key="6">
    <source>
        <dbReference type="ARBA" id="ARBA00022670"/>
    </source>
</evidence>
<evidence type="ECO:0000256" key="8">
    <source>
        <dbReference type="ARBA" id="ARBA00022679"/>
    </source>
</evidence>
<keyword evidence="17" id="KW-1133">Transmembrane helix</keyword>
<dbReference type="InterPro" id="IPR012338">
    <property type="entry name" value="Beta-lactam/transpept-like"/>
</dbReference>
<evidence type="ECO:0000256" key="17">
    <source>
        <dbReference type="SAM" id="Phobius"/>
    </source>
</evidence>
<keyword evidence="10" id="KW-0133">Cell shape</keyword>
<keyword evidence="8" id="KW-0808">Transferase</keyword>
<dbReference type="GO" id="GO:0008955">
    <property type="term" value="F:peptidoglycan glycosyltransferase activity"/>
    <property type="evidence" value="ECO:0007669"/>
    <property type="project" value="UniProtKB-EC"/>
</dbReference>
<keyword evidence="4" id="KW-1003">Cell membrane</keyword>
<sequence length="1003" mass="112244">MGSYDYITILAYNCYNYNKMPIPALKVKSPQSWKNKRSYPSDKLIEKRRAAFSFGRNRGDVKLKVPKRSGYFGRSDGSSVLKQKILKPLLKLAMFVFIFIVIISSLVFFYYSSQVPTREEFLASTEGSTTKIYDRTGKVVLYDLSGDTNKTWVPLDQIPEYVKWAVISVEDDQFYAHRGFDFPALVKVGLHEVFGIGPPRGGSTITQQLVKNALLSPEKTYRRKIKEMVIAYQMEKKFSKDEILELYFNVVPYGSTAYGIEAAAQAYFGQPASQLDLAEGAVLAAMLKATTYYSPYGSHVDELLDRQHFVLDQMEKLGYITAEVAGAVKEKKLEFKKLSQSIKAPHYVLYLKELLAEKYGEEVVAKGGLKVISSLDWDKQQLAEEALKKGVEKNEANYGAHNAALVSIDARTGEVLAMVGSRDYFNEEYDGAVNVTMRPRQPGSSFKPVVYAASFLKGLSPETILFDVVTKFKTDIEGEYEPHNYDDKEHGPLPIRKTLAGSLNIPAVKTIYLTGVENVLNLAEKMGYTTLGDRSRFGLSLVLGGGEVKLVDHVKAFAVFAQNGQRHDLQYILQVLDKNGKVLEEFKATDNAGEEVLEPQVAKEINSILSDDSARAYIFGVGSQLTLPDRPVAAKTGTTNDYKDAWTIGYTSSLVTGVWVGNNNNAEMKRGADGSIVAAPIWHEYMKRALAGTPAENFEAPVPAELPEKPMLNGQIGQANLAQIDRASGKLATPLTPPSFIEEKNFQEVHCILHYVNVNNILGPIPEHPESDAQYENWEAAVKRWATENKLGISAAQPTAYDDLHTEENKPNLEIRAPSDGAQFNSLNLNVEVAVTTRRAISRLEYYLDNQLLAKVTRWPFNLVNYELSGFGNGEKWLRVIAYDDIDNSREKSIRIYLNLPSEYTEPVVWLTPAENDKIYAEQLPYNLRLRINNYSLYNKVDFYMKKGDGSSIWLGYSEVKSAEAGVLLTEALPGEYDFYAVLTGKDGRVVKDKGIRVQIEEQ</sequence>
<keyword evidence="17" id="KW-0812">Transmembrane</keyword>
<evidence type="ECO:0000313" key="21">
    <source>
        <dbReference type="Proteomes" id="UP000230658"/>
    </source>
</evidence>
<accession>A0A2M7MH27</accession>
<evidence type="ECO:0000256" key="14">
    <source>
        <dbReference type="ARBA" id="ARBA00023316"/>
    </source>
</evidence>
<gene>
    <name evidence="20" type="ORF">COZ26_01870</name>
</gene>
<dbReference type="Pfam" id="PF17957">
    <property type="entry name" value="Big_7"/>
    <property type="match status" value="1"/>
</dbReference>
<comment type="catalytic activity">
    <reaction evidence="16">
        <text>[GlcNAc-(1-&gt;4)-Mur2Ac(oyl-L-Ala-gamma-D-Glu-L-Lys-D-Ala-D-Ala)](n)-di-trans,octa-cis-undecaprenyl diphosphate + beta-D-GlcNAc-(1-&gt;4)-Mur2Ac(oyl-L-Ala-gamma-D-Glu-L-Lys-D-Ala-D-Ala)-di-trans,octa-cis-undecaprenyl diphosphate = [GlcNAc-(1-&gt;4)-Mur2Ac(oyl-L-Ala-gamma-D-Glu-L-Lys-D-Ala-D-Ala)](n+1)-di-trans,octa-cis-undecaprenyl diphosphate + di-trans,octa-cis-undecaprenyl diphosphate + H(+)</text>
        <dbReference type="Rhea" id="RHEA:23708"/>
        <dbReference type="Rhea" id="RHEA-COMP:9602"/>
        <dbReference type="Rhea" id="RHEA-COMP:9603"/>
        <dbReference type="ChEBI" id="CHEBI:15378"/>
        <dbReference type="ChEBI" id="CHEBI:58405"/>
        <dbReference type="ChEBI" id="CHEBI:60033"/>
        <dbReference type="ChEBI" id="CHEBI:78435"/>
        <dbReference type="EC" id="2.4.99.28"/>
    </reaction>
</comment>
<evidence type="ECO:0000256" key="13">
    <source>
        <dbReference type="ARBA" id="ARBA00023268"/>
    </source>
</evidence>
<dbReference type="GO" id="GO:0005886">
    <property type="term" value="C:plasma membrane"/>
    <property type="evidence" value="ECO:0007669"/>
    <property type="project" value="UniProtKB-SubCell"/>
</dbReference>
<evidence type="ECO:0000256" key="12">
    <source>
        <dbReference type="ARBA" id="ARBA00023136"/>
    </source>
</evidence>
<evidence type="ECO:0000256" key="11">
    <source>
        <dbReference type="ARBA" id="ARBA00022984"/>
    </source>
</evidence>
<dbReference type="InterPro" id="IPR023346">
    <property type="entry name" value="Lysozyme-like_dom_sf"/>
</dbReference>
<evidence type="ECO:0000256" key="9">
    <source>
        <dbReference type="ARBA" id="ARBA00022801"/>
    </source>
</evidence>
<dbReference type="EMBL" id="PFJV01000044">
    <property type="protein sequence ID" value="PIX92414.1"/>
    <property type="molecule type" value="Genomic_DNA"/>
</dbReference>
<evidence type="ECO:0000256" key="2">
    <source>
        <dbReference type="ARBA" id="ARBA00007090"/>
    </source>
</evidence>
<dbReference type="Proteomes" id="UP000230658">
    <property type="component" value="Unassembled WGS sequence"/>
</dbReference>
<organism evidence="20 21">
    <name type="scientific">Candidatus Kuenenbacteria bacterium CG_4_10_14_3_um_filter_39_14</name>
    <dbReference type="NCBI Taxonomy" id="1974614"/>
    <lineage>
        <taxon>Bacteria</taxon>
        <taxon>Candidatus Kueneniibacteriota</taxon>
    </lineage>
</organism>
<evidence type="ECO:0000259" key="18">
    <source>
        <dbReference type="Pfam" id="PF00905"/>
    </source>
</evidence>
<evidence type="ECO:0000256" key="1">
    <source>
        <dbReference type="ARBA" id="ARBA00004236"/>
    </source>
</evidence>
<evidence type="ECO:0000256" key="4">
    <source>
        <dbReference type="ARBA" id="ARBA00022475"/>
    </source>
</evidence>
<dbReference type="PANTHER" id="PTHR32282:SF11">
    <property type="entry name" value="PENICILLIN-BINDING PROTEIN 1B"/>
    <property type="match status" value="1"/>
</dbReference>
<evidence type="ECO:0000256" key="15">
    <source>
        <dbReference type="ARBA" id="ARBA00034000"/>
    </source>
</evidence>
<keyword evidence="13" id="KW-0511">Multifunctional enzyme</keyword>
<evidence type="ECO:0000259" key="19">
    <source>
        <dbReference type="Pfam" id="PF00912"/>
    </source>
</evidence>
<dbReference type="GO" id="GO:0008360">
    <property type="term" value="P:regulation of cell shape"/>
    <property type="evidence" value="ECO:0007669"/>
    <property type="project" value="UniProtKB-KW"/>
</dbReference>
<dbReference type="InterPro" id="IPR050396">
    <property type="entry name" value="Glycosyltr_51/Transpeptidase"/>
</dbReference>